<dbReference type="HOGENOM" id="CLU_2397884_0_0_6"/>
<reference evidence="2 3" key="1">
    <citation type="journal article" date="2010" name="J. Bacteriol.">
        <title>Short-term signatures of evolutionary change in the Salmonella enterica serovar typhimurium 14028 genome.</title>
        <authorList>
            <person name="Jarvik T."/>
            <person name="Smillie C."/>
            <person name="Groisman E.A."/>
            <person name="Ochman H."/>
        </authorList>
    </citation>
    <scope>NUCLEOTIDE SEQUENCE [LARGE SCALE GENOMIC DNA]</scope>
    <source>
        <strain evidence="3">14028s / SGSC 2262</strain>
    </source>
</reference>
<feature type="compositionally biased region" description="Basic and acidic residues" evidence="1">
    <location>
        <begin position="28"/>
        <end position="38"/>
    </location>
</feature>
<evidence type="ECO:0000256" key="1">
    <source>
        <dbReference type="SAM" id="MobiDB-lite"/>
    </source>
</evidence>
<dbReference type="Proteomes" id="UP000002695">
    <property type="component" value="Chromosome"/>
</dbReference>
<evidence type="ECO:0000313" key="3">
    <source>
        <dbReference type="Proteomes" id="UP000002695"/>
    </source>
</evidence>
<proteinExistence type="predicted"/>
<dbReference type="EMBL" id="CP001363">
    <property type="protein sequence ID" value="ACY87562.1"/>
    <property type="molecule type" value="Genomic_DNA"/>
</dbReference>
<evidence type="ECO:0000313" key="2">
    <source>
        <dbReference type="EMBL" id="ACY87562.1"/>
    </source>
</evidence>
<accession>A0A0F6AZ88</accession>
<name>A0A0F6AZ88_SALT1</name>
<organism evidence="2 3">
    <name type="scientific">Salmonella typhimurium (strain 14028s / SGSC 2262)</name>
    <dbReference type="NCBI Taxonomy" id="588858"/>
    <lineage>
        <taxon>Bacteria</taxon>
        <taxon>Pseudomonadati</taxon>
        <taxon>Pseudomonadota</taxon>
        <taxon>Gammaproteobacteria</taxon>
        <taxon>Enterobacterales</taxon>
        <taxon>Enterobacteriaceae</taxon>
        <taxon>Salmonella</taxon>
    </lineage>
</organism>
<feature type="region of interest" description="Disordered" evidence="1">
    <location>
        <begin position="1"/>
        <end position="55"/>
    </location>
</feature>
<dbReference type="KEGG" id="seo:STM14_1067"/>
<protein>
    <submittedName>
        <fullName evidence="2">Uncharacterized protein</fullName>
    </submittedName>
</protein>
<gene>
    <name evidence="2" type="ordered locus">STM14_1067</name>
</gene>
<keyword evidence="3" id="KW-1185">Reference proteome</keyword>
<sequence>MNRACSGPEGARPRDGLSSGAASWTNDEPARRLPEGRAQRVNPPSPPYSRKSSYESTDFFSHLTRRLPDDDAIYKRLIRLPRAQRYQANYYPA</sequence>
<dbReference type="AlphaFoldDB" id="A0A0F6AZ88"/>